<dbReference type="AlphaFoldDB" id="A0A1G1VLJ0"/>
<evidence type="ECO:0000256" key="1">
    <source>
        <dbReference type="ARBA" id="ARBA00004651"/>
    </source>
</evidence>
<dbReference type="GO" id="GO:0005886">
    <property type="term" value="C:plasma membrane"/>
    <property type="evidence" value="ECO:0007669"/>
    <property type="project" value="UniProtKB-SubCell"/>
</dbReference>
<comment type="subcellular location">
    <subcellularLocation>
        <location evidence="1">Cell membrane</location>
        <topology evidence="1">Multi-pass membrane protein</topology>
    </subcellularLocation>
</comment>
<feature type="transmembrane region" description="Helical" evidence="6">
    <location>
        <begin position="102"/>
        <end position="119"/>
    </location>
</feature>
<feature type="transmembrane region" description="Helical" evidence="6">
    <location>
        <begin position="71"/>
        <end position="90"/>
    </location>
</feature>
<feature type="transmembrane region" description="Helical" evidence="6">
    <location>
        <begin position="252"/>
        <end position="271"/>
    </location>
</feature>
<evidence type="ECO:0000256" key="6">
    <source>
        <dbReference type="SAM" id="Phobius"/>
    </source>
</evidence>
<proteinExistence type="predicted"/>
<dbReference type="EMBL" id="MHCI01000019">
    <property type="protein sequence ID" value="OGY16107.1"/>
    <property type="molecule type" value="Genomic_DNA"/>
</dbReference>
<sequence>MNNSSSGFSHSALAFLAVILAAILSGGTPAFTKIGVGEFQPFTFIFIRFVLSIIFFIPLIVRAVRKYGKELFPVVILSLLSTANIILFTLGVKRTTATVSQMIYAVVPISSAVFSAWLLKENISRQKIGGIVLGLLGMGLIVLLPVVNQMSRFSGDLTGNLMIVVGAISFSIYSVLSKRLQKKFSPIVLTGIFLLTTAIVSGMLSLTETTNYFELWNDVTLRAWISLAYVASLGTAVFYYLYQYAIKHGSPVIASTTLYLAPATAFAWAFVLLGERLTMTFGIGAIVTLTGAWLVTRSHRVQSR</sequence>
<dbReference type="Proteomes" id="UP000179069">
    <property type="component" value="Unassembled WGS sequence"/>
</dbReference>
<reference evidence="8 9" key="1">
    <citation type="journal article" date="2016" name="Nat. Commun.">
        <title>Thousands of microbial genomes shed light on interconnected biogeochemical processes in an aquifer system.</title>
        <authorList>
            <person name="Anantharaman K."/>
            <person name="Brown C.T."/>
            <person name="Hug L.A."/>
            <person name="Sharon I."/>
            <person name="Castelle C.J."/>
            <person name="Probst A.J."/>
            <person name="Thomas B.C."/>
            <person name="Singh A."/>
            <person name="Wilkins M.J."/>
            <person name="Karaoz U."/>
            <person name="Brodie E.L."/>
            <person name="Williams K.H."/>
            <person name="Hubbard S.S."/>
            <person name="Banfield J.F."/>
        </authorList>
    </citation>
    <scope>NUCLEOTIDE SEQUENCE [LARGE SCALE GENOMIC DNA]</scope>
</reference>
<feature type="transmembrane region" description="Helical" evidence="6">
    <location>
        <begin position="131"/>
        <end position="151"/>
    </location>
</feature>
<comment type="caution">
    <text evidence="8">The sequence shown here is derived from an EMBL/GenBank/DDBJ whole genome shotgun (WGS) entry which is preliminary data.</text>
</comment>
<feature type="transmembrane region" description="Helical" evidence="6">
    <location>
        <begin position="188"/>
        <end position="207"/>
    </location>
</feature>
<dbReference type="InterPro" id="IPR037185">
    <property type="entry name" value="EmrE-like"/>
</dbReference>
<feature type="domain" description="EamA" evidence="7">
    <location>
        <begin position="14"/>
        <end position="142"/>
    </location>
</feature>
<feature type="transmembrane region" description="Helical" evidence="6">
    <location>
        <begin position="277"/>
        <end position="296"/>
    </location>
</feature>
<dbReference type="SUPFAM" id="SSF103481">
    <property type="entry name" value="Multidrug resistance efflux transporter EmrE"/>
    <property type="match status" value="2"/>
</dbReference>
<organism evidence="8 9">
    <name type="scientific">Candidatus Chisholmbacteria bacterium RIFCSPHIGHO2_01_FULL_49_18</name>
    <dbReference type="NCBI Taxonomy" id="1797590"/>
    <lineage>
        <taxon>Bacteria</taxon>
        <taxon>Candidatus Chisholmiibacteriota</taxon>
    </lineage>
</organism>
<feature type="transmembrane region" description="Helical" evidence="6">
    <location>
        <begin position="42"/>
        <end position="64"/>
    </location>
</feature>
<accession>A0A1G1VLJ0</accession>
<evidence type="ECO:0000313" key="9">
    <source>
        <dbReference type="Proteomes" id="UP000179069"/>
    </source>
</evidence>
<keyword evidence="2" id="KW-1003">Cell membrane</keyword>
<evidence type="ECO:0000256" key="2">
    <source>
        <dbReference type="ARBA" id="ARBA00022475"/>
    </source>
</evidence>
<evidence type="ECO:0000256" key="4">
    <source>
        <dbReference type="ARBA" id="ARBA00022989"/>
    </source>
</evidence>
<dbReference type="InterPro" id="IPR000620">
    <property type="entry name" value="EamA_dom"/>
</dbReference>
<keyword evidence="3 6" id="KW-0812">Transmembrane</keyword>
<evidence type="ECO:0000259" key="7">
    <source>
        <dbReference type="Pfam" id="PF00892"/>
    </source>
</evidence>
<feature type="transmembrane region" description="Helical" evidence="6">
    <location>
        <begin position="157"/>
        <end position="176"/>
    </location>
</feature>
<evidence type="ECO:0000256" key="5">
    <source>
        <dbReference type="ARBA" id="ARBA00023136"/>
    </source>
</evidence>
<gene>
    <name evidence="8" type="ORF">A2785_00785</name>
</gene>
<evidence type="ECO:0000256" key="3">
    <source>
        <dbReference type="ARBA" id="ARBA00022692"/>
    </source>
</evidence>
<evidence type="ECO:0000313" key="8">
    <source>
        <dbReference type="EMBL" id="OGY16107.1"/>
    </source>
</evidence>
<feature type="transmembrane region" description="Helical" evidence="6">
    <location>
        <begin position="219"/>
        <end position="240"/>
    </location>
</feature>
<name>A0A1G1VLJ0_9BACT</name>
<dbReference type="PANTHER" id="PTHR32322">
    <property type="entry name" value="INNER MEMBRANE TRANSPORTER"/>
    <property type="match status" value="1"/>
</dbReference>
<dbReference type="Pfam" id="PF00892">
    <property type="entry name" value="EamA"/>
    <property type="match status" value="2"/>
</dbReference>
<protein>
    <recommendedName>
        <fullName evidence="7">EamA domain-containing protein</fullName>
    </recommendedName>
</protein>
<keyword evidence="4 6" id="KW-1133">Transmembrane helix</keyword>
<keyword evidence="5 6" id="KW-0472">Membrane</keyword>
<feature type="domain" description="EamA" evidence="7">
    <location>
        <begin position="158"/>
        <end position="296"/>
    </location>
</feature>
<dbReference type="PANTHER" id="PTHR32322:SF18">
    <property type="entry name" value="S-ADENOSYLMETHIONINE_S-ADENOSYLHOMOCYSTEINE TRANSPORTER"/>
    <property type="match status" value="1"/>
</dbReference>
<dbReference type="InterPro" id="IPR050638">
    <property type="entry name" value="AA-Vitamin_Transporters"/>
</dbReference>